<evidence type="ECO:0000313" key="12">
    <source>
        <dbReference type="EMBL" id="HEH81527.1"/>
    </source>
</evidence>
<keyword evidence="2" id="KW-0813">Transport</keyword>
<keyword evidence="5 10" id="KW-1133">Transmembrane helix</keyword>
<feature type="transmembrane region" description="Helical" evidence="10">
    <location>
        <begin position="260"/>
        <end position="278"/>
    </location>
</feature>
<keyword evidence="7" id="KW-0406">Ion transport</keyword>
<feature type="transmembrane region" description="Helical" evidence="10">
    <location>
        <begin position="180"/>
        <end position="203"/>
    </location>
</feature>
<feature type="transmembrane region" description="Helical" evidence="10">
    <location>
        <begin position="31"/>
        <end position="50"/>
    </location>
</feature>
<evidence type="ECO:0000256" key="7">
    <source>
        <dbReference type="ARBA" id="ARBA00023065"/>
    </source>
</evidence>
<gene>
    <name evidence="12" type="ORF">ENP73_00595</name>
</gene>
<feature type="transmembrane region" description="Helical" evidence="10">
    <location>
        <begin position="6"/>
        <end position="24"/>
    </location>
</feature>
<dbReference type="GO" id="GO:1902600">
    <property type="term" value="P:proton transmembrane transport"/>
    <property type="evidence" value="ECO:0007669"/>
    <property type="project" value="InterPro"/>
</dbReference>
<feature type="transmembrane region" description="Helical" evidence="10">
    <location>
        <begin position="148"/>
        <end position="168"/>
    </location>
</feature>
<dbReference type="InterPro" id="IPR006153">
    <property type="entry name" value="Cation/H_exchanger_TM"/>
</dbReference>
<name>A0A7C2FSU3_9DEIN</name>
<evidence type="ECO:0000256" key="3">
    <source>
        <dbReference type="ARBA" id="ARBA00022449"/>
    </source>
</evidence>
<dbReference type="AlphaFoldDB" id="A0A7C2FSU3"/>
<evidence type="ECO:0000256" key="10">
    <source>
        <dbReference type="SAM" id="Phobius"/>
    </source>
</evidence>
<reference evidence="12" key="1">
    <citation type="journal article" date="2020" name="mSystems">
        <title>Genome- and Community-Level Interaction Insights into Carbon Utilization and Element Cycling Functions of Hydrothermarchaeota in Hydrothermal Sediment.</title>
        <authorList>
            <person name="Zhou Z."/>
            <person name="Liu Y."/>
            <person name="Xu W."/>
            <person name="Pan J."/>
            <person name="Luo Z.H."/>
            <person name="Li M."/>
        </authorList>
    </citation>
    <scope>NUCLEOTIDE SEQUENCE [LARGE SCALE GENOMIC DNA]</scope>
    <source>
        <strain evidence="12">SpSt-246</strain>
    </source>
</reference>
<keyword evidence="3" id="KW-0050">Antiport</keyword>
<evidence type="ECO:0000256" key="9">
    <source>
        <dbReference type="ARBA" id="ARBA00023201"/>
    </source>
</evidence>
<evidence type="ECO:0000256" key="8">
    <source>
        <dbReference type="ARBA" id="ARBA00023136"/>
    </source>
</evidence>
<dbReference type="Gene3D" id="1.20.1530.20">
    <property type="match status" value="1"/>
</dbReference>
<protein>
    <submittedName>
        <fullName evidence="12">Cation:proton antiporter</fullName>
    </submittedName>
</protein>
<dbReference type="GO" id="GO:0016020">
    <property type="term" value="C:membrane"/>
    <property type="evidence" value="ECO:0007669"/>
    <property type="project" value="UniProtKB-SubCell"/>
</dbReference>
<dbReference type="GO" id="GO:0006814">
    <property type="term" value="P:sodium ion transport"/>
    <property type="evidence" value="ECO:0007669"/>
    <property type="project" value="UniProtKB-KW"/>
</dbReference>
<organism evidence="12">
    <name type="scientific">Thermus islandicus</name>
    <dbReference type="NCBI Taxonomy" id="540988"/>
    <lineage>
        <taxon>Bacteria</taxon>
        <taxon>Thermotogati</taxon>
        <taxon>Deinococcota</taxon>
        <taxon>Deinococci</taxon>
        <taxon>Thermales</taxon>
        <taxon>Thermaceae</taxon>
        <taxon>Thermus</taxon>
    </lineage>
</organism>
<dbReference type="GO" id="GO:0015297">
    <property type="term" value="F:antiporter activity"/>
    <property type="evidence" value="ECO:0007669"/>
    <property type="project" value="UniProtKB-KW"/>
</dbReference>
<dbReference type="PANTHER" id="PTHR43562:SF3">
    <property type="entry name" value="SODIUM ION_PROTON EXCHANGER (EUROFUNG)"/>
    <property type="match status" value="1"/>
</dbReference>
<keyword evidence="8 10" id="KW-0472">Membrane</keyword>
<dbReference type="InterPro" id="IPR038770">
    <property type="entry name" value="Na+/solute_symporter_sf"/>
</dbReference>
<feature type="transmembrane region" description="Helical" evidence="10">
    <location>
        <begin position="290"/>
        <end position="314"/>
    </location>
</feature>
<dbReference type="PANTHER" id="PTHR43562">
    <property type="entry name" value="NAPA-TYPE SODIUM/HYDROGEN ANTIPORTER"/>
    <property type="match status" value="1"/>
</dbReference>
<proteinExistence type="predicted"/>
<evidence type="ECO:0000256" key="6">
    <source>
        <dbReference type="ARBA" id="ARBA00023053"/>
    </source>
</evidence>
<feature type="transmembrane region" description="Helical" evidence="10">
    <location>
        <begin position="353"/>
        <end position="371"/>
    </location>
</feature>
<feature type="transmembrane region" description="Helical" evidence="10">
    <location>
        <begin position="215"/>
        <end position="248"/>
    </location>
</feature>
<evidence type="ECO:0000256" key="5">
    <source>
        <dbReference type="ARBA" id="ARBA00022989"/>
    </source>
</evidence>
<evidence type="ECO:0000259" key="11">
    <source>
        <dbReference type="Pfam" id="PF00999"/>
    </source>
</evidence>
<accession>A0A7C2FSU3</accession>
<evidence type="ECO:0000256" key="1">
    <source>
        <dbReference type="ARBA" id="ARBA00004141"/>
    </source>
</evidence>
<dbReference type="EMBL" id="DSKL01000024">
    <property type="protein sequence ID" value="HEH81527.1"/>
    <property type="molecule type" value="Genomic_DNA"/>
</dbReference>
<evidence type="ECO:0000256" key="4">
    <source>
        <dbReference type="ARBA" id="ARBA00022692"/>
    </source>
</evidence>
<feature type="transmembrane region" description="Helical" evidence="10">
    <location>
        <begin position="87"/>
        <end position="105"/>
    </location>
</feature>
<feature type="transmembrane region" description="Helical" evidence="10">
    <location>
        <begin position="117"/>
        <end position="136"/>
    </location>
</feature>
<keyword evidence="6" id="KW-0915">Sodium</keyword>
<comment type="subcellular location">
    <subcellularLocation>
        <location evidence="1">Membrane</location>
        <topology evidence="1">Multi-pass membrane protein</topology>
    </subcellularLocation>
</comment>
<keyword evidence="9" id="KW-0739">Sodium transport</keyword>
<evidence type="ECO:0000256" key="2">
    <source>
        <dbReference type="ARBA" id="ARBA00022448"/>
    </source>
</evidence>
<keyword evidence="4 10" id="KW-0812">Transmembrane</keyword>
<dbReference type="Pfam" id="PF00999">
    <property type="entry name" value="Na_H_Exchanger"/>
    <property type="match status" value="1"/>
</dbReference>
<comment type="caution">
    <text evidence="12">The sequence shown here is derived from an EMBL/GenBank/DDBJ whole genome shotgun (WGS) entry which is preliminary data.</text>
</comment>
<feature type="domain" description="Cation/H+ exchanger transmembrane" evidence="11">
    <location>
        <begin position="17"/>
        <end position="377"/>
    </location>
</feature>
<sequence length="387" mass="40158">MHGAGHILEVFYLLLSAQVLAYLFQRFRQPVVIGEVLSGILVGPALLGLVHEGEVLEFLAELGAILLLFMVGLETRLKDILAVGKEAFLVAVLGVAFPFVGGYLYGLEIGFQTLPALFLGTSLVATSVGITARVLQELGVLSRPYARIILGAAVIDDVLGLIVLAVVNGVAKTGQVEMGAILKLVLLSVAFVGLAVLLSPWVARLPIERLPVGSPLGFALALGVGMAALAASIGLAPIVGAFLGGMLLSEVREKYRLEEPVFAIEGFLAPIFFAMVGVRLELAALLSPAVLVAGTVVTLIAILGKVLGGFLGALTQGVRSAFTVGVGMAPRGEVGLIVAALGLSAGAVNEEEYAIVLFMVVFTTLFAPFALKPLIAWAEAGLKGAKE</sequence>